<dbReference type="Proteomes" id="UP000039865">
    <property type="component" value="Unassembled WGS sequence"/>
</dbReference>
<reference evidence="1 2" key="1">
    <citation type="submission" date="2014-06" db="EMBL/GenBank/DDBJ databases">
        <authorList>
            <person name="Swart Estienne"/>
        </authorList>
    </citation>
    <scope>NUCLEOTIDE SEQUENCE [LARGE SCALE GENOMIC DNA]</scope>
    <source>
        <strain evidence="1 2">130c</strain>
    </source>
</reference>
<protein>
    <submittedName>
        <fullName evidence="1">Uncharacterized protein</fullName>
    </submittedName>
</protein>
<evidence type="ECO:0000313" key="1">
    <source>
        <dbReference type="EMBL" id="CDW75665.1"/>
    </source>
</evidence>
<dbReference type="AlphaFoldDB" id="A0A078A0J0"/>
<keyword evidence="2" id="KW-1185">Reference proteome</keyword>
<dbReference type="EMBL" id="CCKQ01004504">
    <property type="protein sequence ID" value="CDW75665.1"/>
    <property type="molecule type" value="Genomic_DNA"/>
</dbReference>
<accession>A0A078A0J0</accession>
<evidence type="ECO:0000313" key="2">
    <source>
        <dbReference type="Proteomes" id="UP000039865"/>
    </source>
</evidence>
<proteinExistence type="predicted"/>
<dbReference type="InParanoid" id="A0A078A0J0"/>
<sequence length="222" mass="26574">MPDPLIKFFQQITKLGIFVPRKFLNRFENEVEILDEFGSTLRLNFTKRMLMYGLFLFDKIILRDLGFQPADQKLQQYQNSFKTKKEQNQDDESEKEQASKYSKRSLENLKVISFTIYYLFLMLASQMVYRMRHRKSNEPLDLKQIEAIYYQYCKIHPGDFEQSVNPPIFEEIYGFLSSEQEWTSEILDIMKLILNRILQQTTLISNKQKGNLKKAFDFLIKK</sequence>
<organism evidence="1 2">
    <name type="scientific">Stylonychia lemnae</name>
    <name type="common">Ciliate</name>
    <dbReference type="NCBI Taxonomy" id="5949"/>
    <lineage>
        <taxon>Eukaryota</taxon>
        <taxon>Sar</taxon>
        <taxon>Alveolata</taxon>
        <taxon>Ciliophora</taxon>
        <taxon>Intramacronucleata</taxon>
        <taxon>Spirotrichea</taxon>
        <taxon>Stichotrichia</taxon>
        <taxon>Sporadotrichida</taxon>
        <taxon>Oxytrichidae</taxon>
        <taxon>Stylonychinae</taxon>
        <taxon>Stylonychia</taxon>
    </lineage>
</organism>
<name>A0A078A0J0_STYLE</name>
<gene>
    <name evidence="1" type="primary">Contig9193.g9836</name>
    <name evidence="1" type="ORF">STYLEM_4658</name>
</gene>